<evidence type="ECO:0000256" key="7">
    <source>
        <dbReference type="SAM" id="MobiDB-lite"/>
    </source>
</evidence>
<evidence type="ECO:0000256" key="8">
    <source>
        <dbReference type="SAM" id="SignalP"/>
    </source>
</evidence>
<evidence type="ECO:0000259" key="9">
    <source>
        <dbReference type="Pfam" id="PF00263"/>
    </source>
</evidence>
<dbReference type="PANTHER" id="PTHR30332:SF24">
    <property type="entry name" value="SECRETIN GSPD-RELATED"/>
    <property type="match status" value="1"/>
</dbReference>
<evidence type="ECO:0000256" key="2">
    <source>
        <dbReference type="ARBA" id="ARBA00022692"/>
    </source>
</evidence>
<comment type="subcellular location">
    <subcellularLocation>
        <location evidence="6">Cell outer membrane</location>
    </subcellularLocation>
    <subcellularLocation>
        <location evidence="1">Membrane</location>
    </subcellularLocation>
</comment>
<accession>A0A1H7Z0F2</accession>
<organism evidence="12 13">
    <name type="scientific">Syntrophus gentianae</name>
    <dbReference type="NCBI Taxonomy" id="43775"/>
    <lineage>
        <taxon>Bacteria</taxon>
        <taxon>Pseudomonadati</taxon>
        <taxon>Thermodesulfobacteriota</taxon>
        <taxon>Syntrophia</taxon>
        <taxon>Syntrophales</taxon>
        <taxon>Syntrophaceae</taxon>
        <taxon>Syntrophus</taxon>
    </lineage>
</organism>
<protein>
    <submittedName>
        <fullName evidence="12">General secretion pathway protein D</fullName>
    </submittedName>
</protein>
<dbReference type="GO" id="GO:0015627">
    <property type="term" value="C:type II protein secretion system complex"/>
    <property type="evidence" value="ECO:0007669"/>
    <property type="project" value="TreeGrafter"/>
</dbReference>
<dbReference type="InterPro" id="IPR005644">
    <property type="entry name" value="NolW-like"/>
</dbReference>
<feature type="domain" description="NolW-like" evidence="10">
    <location>
        <begin position="168"/>
        <end position="224"/>
    </location>
</feature>
<dbReference type="InterPro" id="IPR038591">
    <property type="entry name" value="NolW-like_sf"/>
</dbReference>
<dbReference type="RefSeq" id="WP_093884023.1">
    <property type="nucleotide sequence ID" value="NZ_FOBS01000019.1"/>
</dbReference>
<evidence type="ECO:0000256" key="5">
    <source>
        <dbReference type="RuleBase" id="RU004003"/>
    </source>
</evidence>
<name>A0A1H7Z0F2_9BACT</name>
<evidence type="ECO:0000313" key="13">
    <source>
        <dbReference type="Proteomes" id="UP000198744"/>
    </source>
</evidence>
<gene>
    <name evidence="12" type="ORF">SAMN04489760_11954</name>
</gene>
<dbReference type="Gene3D" id="3.30.1370.120">
    <property type="match status" value="2"/>
</dbReference>
<feature type="region of interest" description="Disordered" evidence="7">
    <location>
        <begin position="37"/>
        <end position="66"/>
    </location>
</feature>
<evidence type="ECO:0000259" key="11">
    <source>
        <dbReference type="Pfam" id="PF21305"/>
    </source>
</evidence>
<dbReference type="Pfam" id="PF03958">
    <property type="entry name" value="Secretin_N"/>
    <property type="match status" value="2"/>
</dbReference>
<dbReference type="EMBL" id="FOBS01000019">
    <property type="protein sequence ID" value="SEM51846.1"/>
    <property type="molecule type" value="Genomic_DNA"/>
</dbReference>
<keyword evidence="6" id="KW-0813">Transport</keyword>
<dbReference type="OrthoDB" id="9775455at2"/>
<dbReference type="Proteomes" id="UP000198744">
    <property type="component" value="Unassembled WGS sequence"/>
</dbReference>
<reference evidence="12 13" key="1">
    <citation type="submission" date="2016-10" db="EMBL/GenBank/DDBJ databases">
        <authorList>
            <person name="de Groot N.N."/>
        </authorList>
    </citation>
    <scope>NUCLEOTIDE SEQUENCE [LARGE SCALE GENOMIC DNA]</scope>
    <source>
        <strain evidence="12 13">DSM 8423</strain>
    </source>
</reference>
<keyword evidence="3 8" id="KW-0732">Signal</keyword>
<dbReference type="GO" id="GO:0009279">
    <property type="term" value="C:cell outer membrane"/>
    <property type="evidence" value="ECO:0007669"/>
    <property type="project" value="UniProtKB-SubCell"/>
</dbReference>
<dbReference type="PANTHER" id="PTHR30332">
    <property type="entry name" value="PROBABLE GENERAL SECRETION PATHWAY PROTEIN D"/>
    <property type="match status" value="1"/>
</dbReference>
<feature type="domain" description="GspD-like N0" evidence="11">
    <location>
        <begin position="72"/>
        <end position="140"/>
    </location>
</feature>
<feature type="domain" description="NolW-like" evidence="10">
    <location>
        <begin position="235"/>
        <end position="309"/>
    </location>
</feature>
<dbReference type="GO" id="GO:0009306">
    <property type="term" value="P:protein secretion"/>
    <property type="evidence" value="ECO:0007669"/>
    <property type="project" value="InterPro"/>
</dbReference>
<feature type="chain" id="PRO_5011480087" evidence="8">
    <location>
        <begin position="34"/>
        <end position="593"/>
    </location>
</feature>
<dbReference type="STRING" id="43775.SAMN04489760_11954"/>
<feature type="signal peptide" evidence="8">
    <location>
        <begin position="1"/>
        <end position="33"/>
    </location>
</feature>
<evidence type="ECO:0000256" key="6">
    <source>
        <dbReference type="RuleBase" id="RU004004"/>
    </source>
</evidence>
<evidence type="ECO:0000256" key="1">
    <source>
        <dbReference type="ARBA" id="ARBA00004370"/>
    </source>
</evidence>
<comment type="similarity">
    <text evidence="5">Belongs to the bacterial secretin family.</text>
</comment>
<keyword evidence="13" id="KW-1185">Reference proteome</keyword>
<dbReference type="InterPro" id="IPR050810">
    <property type="entry name" value="Bact_Secretion_Sys_Channel"/>
</dbReference>
<sequence>MTYKRENHKRPLRDVARCLAISLVLFLAAAATGEPLPNSPPAAAPSGNHQPGATTPPNPAPNYQGSMNLTIDFDNVEIQTFIKAIGEMTGKNFVIDKQVQGNVTVFSPKQISADEAYRVFQSVLEIHGYTTVPTGHIIKILPLKDAREKSIATLTQEESGGPEDRLVTRIVKLNYGNPEEVKKVLDPLVSRQSIVQSYPPSGMLIITDVQTNIARLMKIIDALDGELQKNTATLHVYPLQNANAEDLAKSLLNLYPKSASPGTEKGRLALSKNIQILPDKATNALIITASVEDYRLLQELIRHLDAPRPMVYIEALIMEVDVSKDLSLGTEWRAMKKVNSSTGTGMWQIGSGGADTNGGYQILPDKMTDYATGFAFGLLGEGITIGGTTFANIGAMIQAMKNDTDVHILSKPQLLTMDNEEAQIQVGKNVPYMTRQETSTTDRDYSTYEYRDVGVNLKITPHVSGEGFVRLKIAQEVSQLTSESTSGLPTTLKRTVNTTVTVKDAETMVIGGMIGDSTQTGTYKVPLLGDIPLLGWLFKSRSNSREKTNLYVFITPRVVRNSSDAGRLYQEKNDHIEKLKNDLLSPGQQKANP</sequence>
<evidence type="ECO:0000256" key="3">
    <source>
        <dbReference type="ARBA" id="ARBA00022729"/>
    </source>
</evidence>
<dbReference type="Pfam" id="PF21305">
    <property type="entry name" value="type_II_gspD_N0"/>
    <property type="match status" value="1"/>
</dbReference>
<feature type="domain" description="Type II/III secretion system secretin-like" evidence="9">
    <location>
        <begin position="399"/>
        <end position="560"/>
    </location>
</feature>
<dbReference type="InterPro" id="IPR004846">
    <property type="entry name" value="T2SS/T3SS_dom"/>
</dbReference>
<evidence type="ECO:0000259" key="10">
    <source>
        <dbReference type="Pfam" id="PF03958"/>
    </source>
</evidence>
<proteinExistence type="inferred from homology"/>
<dbReference type="PRINTS" id="PR00811">
    <property type="entry name" value="BCTERIALGSPD"/>
</dbReference>
<evidence type="ECO:0000313" key="12">
    <source>
        <dbReference type="EMBL" id="SEM51846.1"/>
    </source>
</evidence>
<dbReference type="InterPro" id="IPR001775">
    <property type="entry name" value="GspD/PilQ"/>
</dbReference>
<keyword evidence="2" id="KW-0812">Transmembrane</keyword>
<dbReference type="InterPro" id="IPR049371">
    <property type="entry name" value="GspD-like_N0"/>
</dbReference>
<dbReference type="Pfam" id="PF00263">
    <property type="entry name" value="Secretin"/>
    <property type="match status" value="1"/>
</dbReference>
<keyword evidence="4" id="KW-0472">Membrane</keyword>
<dbReference type="AlphaFoldDB" id="A0A1H7Z0F2"/>
<evidence type="ECO:0000256" key="4">
    <source>
        <dbReference type="ARBA" id="ARBA00023136"/>
    </source>
</evidence>